<protein>
    <submittedName>
        <fullName evidence="2">Error-prone DNA polymerase</fullName>
    </submittedName>
</protein>
<dbReference type="EMBL" id="BPQO01000002">
    <property type="protein sequence ID" value="GJD86963.1"/>
    <property type="molecule type" value="Genomic_DNA"/>
</dbReference>
<dbReference type="Proteomes" id="UP001055247">
    <property type="component" value="Unassembled WGS sequence"/>
</dbReference>
<evidence type="ECO:0000256" key="1">
    <source>
        <dbReference type="SAM" id="MobiDB-lite"/>
    </source>
</evidence>
<evidence type="ECO:0000313" key="3">
    <source>
        <dbReference type="Proteomes" id="UP001055247"/>
    </source>
</evidence>
<dbReference type="Gene3D" id="3.20.20.140">
    <property type="entry name" value="Metal-dependent hydrolases"/>
    <property type="match status" value="1"/>
</dbReference>
<sequence>MHVPFLRGASHPQQYVERAPAWGRAAIGIADRNTMAGLIRGGATASRRSPGRRTGRPTAGTAACSHRVDPDRAAARGRDRAASDHSRPPRAARRGDPGRNTRPGGRGLAPTCHRPGTVGGAVFLMLEDETGIAGVVVRRSVFEGPSPRRDDRPVAGRAGPCEAGGRGGPPDSRAGPRSRRRAAPTSRGRRAPRSRDERSRRGRRPEHLPQLRSSLTAGGRPGGRSSPPGSRRVRGGGIAPDARPAALSPASARPRRHRAGRARACRPRVPSRAPRGPPRPATWRPPRWRGRCRARS</sequence>
<comment type="caution">
    <text evidence="2">The sequence shown here is derived from an EMBL/GenBank/DDBJ whole genome shotgun (WGS) entry which is preliminary data.</text>
</comment>
<gene>
    <name evidence="2" type="primary">dnaE2_1</name>
    <name evidence="2" type="ORF">BHAOGJBA_0462</name>
</gene>
<keyword evidence="3" id="KW-1185">Reference proteome</keyword>
<feature type="compositionally biased region" description="Basic residues" evidence="1">
    <location>
        <begin position="176"/>
        <end position="192"/>
    </location>
</feature>
<reference evidence="2" key="2">
    <citation type="submission" date="2021-08" db="EMBL/GenBank/DDBJ databases">
        <authorList>
            <person name="Tani A."/>
            <person name="Ola A."/>
            <person name="Ogura Y."/>
            <person name="Katsura K."/>
            <person name="Hayashi T."/>
        </authorList>
    </citation>
    <scope>NUCLEOTIDE SEQUENCE</scope>
    <source>
        <strain evidence="2">DSM 16372</strain>
    </source>
</reference>
<evidence type="ECO:0000313" key="2">
    <source>
        <dbReference type="EMBL" id="GJD86963.1"/>
    </source>
</evidence>
<organism evidence="2 3">
    <name type="scientific">Methylobacterium hispanicum</name>
    <dbReference type="NCBI Taxonomy" id="270350"/>
    <lineage>
        <taxon>Bacteria</taxon>
        <taxon>Pseudomonadati</taxon>
        <taxon>Pseudomonadota</taxon>
        <taxon>Alphaproteobacteria</taxon>
        <taxon>Hyphomicrobiales</taxon>
        <taxon>Methylobacteriaceae</taxon>
        <taxon>Methylobacterium</taxon>
    </lineage>
</organism>
<proteinExistence type="predicted"/>
<reference evidence="2" key="1">
    <citation type="journal article" date="2016" name="Front. Microbiol.">
        <title>Genome Sequence of the Piezophilic, Mesophilic Sulfate-Reducing Bacterium Desulfovibrio indicus J2T.</title>
        <authorList>
            <person name="Cao J."/>
            <person name="Maignien L."/>
            <person name="Shao Z."/>
            <person name="Alain K."/>
            <person name="Jebbar M."/>
        </authorList>
    </citation>
    <scope>NUCLEOTIDE SEQUENCE</scope>
    <source>
        <strain evidence="2">DSM 16372</strain>
    </source>
</reference>
<feature type="compositionally biased region" description="Basic residues" evidence="1">
    <location>
        <begin position="253"/>
        <end position="266"/>
    </location>
</feature>
<feature type="region of interest" description="Disordered" evidence="1">
    <location>
        <begin position="40"/>
        <end position="115"/>
    </location>
</feature>
<feature type="compositionally biased region" description="Low complexity" evidence="1">
    <location>
        <begin position="239"/>
        <end position="252"/>
    </location>
</feature>
<name>A0AAV4ZF86_9HYPH</name>
<feature type="region of interest" description="Disordered" evidence="1">
    <location>
        <begin position="143"/>
        <end position="296"/>
    </location>
</feature>
<feature type="compositionally biased region" description="Basic and acidic residues" evidence="1">
    <location>
        <begin position="193"/>
        <end position="209"/>
    </location>
</feature>
<dbReference type="AlphaFoldDB" id="A0AAV4ZF86"/>
<feature type="compositionally biased region" description="Basic and acidic residues" evidence="1">
    <location>
        <begin position="66"/>
        <end position="99"/>
    </location>
</feature>
<feature type="compositionally biased region" description="Basic residues" evidence="1">
    <location>
        <begin position="286"/>
        <end position="296"/>
    </location>
</feature>
<accession>A0AAV4ZF86</accession>